<protein>
    <submittedName>
        <fullName evidence="2">Uncharacterized protein</fullName>
    </submittedName>
</protein>
<organism evidence="1 2">
    <name type="scientific">Romanomermis culicivorax</name>
    <name type="common">Nematode worm</name>
    <dbReference type="NCBI Taxonomy" id="13658"/>
    <lineage>
        <taxon>Eukaryota</taxon>
        <taxon>Metazoa</taxon>
        <taxon>Ecdysozoa</taxon>
        <taxon>Nematoda</taxon>
        <taxon>Enoplea</taxon>
        <taxon>Dorylaimia</taxon>
        <taxon>Mermithida</taxon>
        <taxon>Mermithoidea</taxon>
        <taxon>Mermithidae</taxon>
        <taxon>Romanomermis</taxon>
    </lineage>
</organism>
<name>A0A915J9V0_ROMCU</name>
<proteinExistence type="predicted"/>
<sequence length="65" mass="7821">MNEFADYRRLNPEDRRLSAIVADCRRLSFTLIISETEKVTDAEMSLIVQAKRFKLFRLFRQKRQV</sequence>
<dbReference type="WBParaSite" id="nRc.2.0.1.t23268-RA">
    <property type="protein sequence ID" value="nRc.2.0.1.t23268-RA"/>
    <property type="gene ID" value="nRc.2.0.1.g23268"/>
</dbReference>
<accession>A0A915J9V0</accession>
<evidence type="ECO:0000313" key="2">
    <source>
        <dbReference type="WBParaSite" id="nRc.2.0.1.t23268-RA"/>
    </source>
</evidence>
<keyword evidence="1" id="KW-1185">Reference proteome</keyword>
<reference evidence="2" key="1">
    <citation type="submission" date="2022-11" db="UniProtKB">
        <authorList>
            <consortium name="WormBaseParasite"/>
        </authorList>
    </citation>
    <scope>IDENTIFICATION</scope>
</reference>
<evidence type="ECO:0000313" key="1">
    <source>
        <dbReference type="Proteomes" id="UP000887565"/>
    </source>
</evidence>
<dbReference type="Proteomes" id="UP000887565">
    <property type="component" value="Unplaced"/>
</dbReference>
<dbReference type="AlphaFoldDB" id="A0A915J9V0"/>